<dbReference type="SUPFAM" id="SSF103473">
    <property type="entry name" value="MFS general substrate transporter"/>
    <property type="match status" value="1"/>
</dbReference>
<evidence type="ECO:0000313" key="8">
    <source>
        <dbReference type="Proteomes" id="UP001223743"/>
    </source>
</evidence>
<name>A0ABU0M6S7_9HYPH</name>
<dbReference type="Gene3D" id="1.20.1720.10">
    <property type="entry name" value="Multidrug resistance protein D"/>
    <property type="match status" value="1"/>
</dbReference>
<dbReference type="InterPro" id="IPR036259">
    <property type="entry name" value="MFS_trans_sf"/>
</dbReference>
<keyword evidence="2 5" id="KW-0812">Transmembrane</keyword>
<dbReference type="InterPro" id="IPR011701">
    <property type="entry name" value="MFS"/>
</dbReference>
<feature type="transmembrane region" description="Helical" evidence="5">
    <location>
        <begin position="111"/>
        <end position="128"/>
    </location>
</feature>
<reference evidence="7 8" key="1">
    <citation type="submission" date="2023-07" db="EMBL/GenBank/DDBJ databases">
        <title>Genomic Encyclopedia of Type Strains, Phase IV (KMG-IV): sequencing the most valuable type-strain genomes for metagenomic binning, comparative biology and taxonomic classification.</title>
        <authorList>
            <person name="Goeker M."/>
        </authorList>
    </citation>
    <scope>NUCLEOTIDE SEQUENCE [LARGE SCALE GENOMIC DNA]</scope>
    <source>
        <strain evidence="7 8">B1-1</strain>
    </source>
</reference>
<organism evidence="7 8">
    <name type="scientific">Kaistia geumhonensis</name>
    <dbReference type="NCBI Taxonomy" id="410839"/>
    <lineage>
        <taxon>Bacteria</taxon>
        <taxon>Pseudomonadati</taxon>
        <taxon>Pseudomonadota</taxon>
        <taxon>Alphaproteobacteria</taxon>
        <taxon>Hyphomicrobiales</taxon>
        <taxon>Kaistiaceae</taxon>
        <taxon>Kaistia</taxon>
    </lineage>
</organism>
<feature type="transmembrane region" description="Helical" evidence="5">
    <location>
        <begin position="409"/>
        <end position="429"/>
    </location>
</feature>
<comment type="caution">
    <text evidence="7">The sequence shown here is derived from an EMBL/GenBank/DDBJ whole genome shotgun (WGS) entry which is preliminary data.</text>
</comment>
<feature type="transmembrane region" description="Helical" evidence="5">
    <location>
        <begin position="202"/>
        <end position="219"/>
    </location>
</feature>
<dbReference type="InterPro" id="IPR020846">
    <property type="entry name" value="MFS_dom"/>
</dbReference>
<comment type="subcellular location">
    <subcellularLocation>
        <location evidence="1">Membrane</location>
        <topology evidence="1">Multi-pass membrane protein</topology>
    </subcellularLocation>
</comment>
<dbReference type="Gene3D" id="1.20.1250.20">
    <property type="entry name" value="MFS general substrate transporter like domains"/>
    <property type="match status" value="1"/>
</dbReference>
<dbReference type="PANTHER" id="PTHR42718:SF49">
    <property type="entry name" value="EXPORT PROTEIN"/>
    <property type="match status" value="1"/>
</dbReference>
<feature type="transmembrane region" description="Helical" evidence="5">
    <location>
        <begin position="231"/>
        <end position="253"/>
    </location>
</feature>
<dbReference type="Pfam" id="PF07690">
    <property type="entry name" value="MFS_1"/>
    <property type="match status" value="1"/>
</dbReference>
<evidence type="ECO:0000259" key="6">
    <source>
        <dbReference type="PROSITE" id="PS50850"/>
    </source>
</evidence>
<dbReference type="PANTHER" id="PTHR42718">
    <property type="entry name" value="MAJOR FACILITATOR SUPERFAMILY MULTIDRUG TRANSPORTER MFSC"/>
    <property type="match status" value="1"/>
</dbReference>
<feature type="transmembrane region" description="Helical" evidence="5">
    <location>
        <begin position="308"/>
        <end position="326"/>
    </location>
</feature>
<feature type="transmembrane region" description="Helical" evidence="5">
    <location>
        <begin position="333"/>
        <end position="353"/>
    </location>
</feature>
<dbReference type="Proteomes" id="UP001223743">
    <property type="component" value="Unassembled WGS sequence"/>
</dbReference>
<feature type="transmembrane region" description="Helical" evidence="5">
    <location>
        <begin position="46"/>
        <end position="72"/>
    </location>
</feature>
<keyword evidence="4 5" id="KW-0472">Membrane</keyword>
<dbReference type="InterPro" id="IPR005829">
    <property type="entry name" value="Sugar_transporter_CS"/>
</dbReference>
<evidence type="ECO:0000313" key="7">
    <source>
        <dbReference type="EMBL" id="MDQ0516668.1"/>
    </source>
</evidence>
<evidence type="ECO:0000256" key="3">
    <source>
        <dbReference type="ARBA" id="ARBA00022989"/>
    </source>
</evidence>
<dbReference type="PROSITE" id="PS00216">
    <property type="entry name" value="SUGAR_TRANSPORT_1"/>
    <property type="match status" value="1"/>
</dbReference>
<keyword evidence="3 5" id="KW-1133">Transmembrane helix</keyword>
<evidence type="ECO:0000256" key="2">
    <source>
        <dbReference type="ARBA" id="ARBA00022692"/>
    </source>
</evidence>
<dbReference type="EMBL" id="JAUSWJ010000001">
    <property type="protein sequence ID" value="MDQ0516668.1"/>
    <property type="molecule type" value="Genomic_DNA"/>
</dbReference>
<keyword evidence="8" id="KW-1185">Reference proteome</keyword>
<feature type="transmembrane region" description="Helical" evidence="5">
    <location>
        <begin position="359"/>
        <end position="379"/>
    </location>
</feature>
<feature type="transmembrane region" description="Helical" evidence="5">
    <location>
        <begin position="140"/>
        <end position="163"/>
    </location>
</feature>
<evidence type="ECO:0000256" key="1">
    <source>
        <dbReference type="ARBA" id="ARBA00004141"/>
    </source>
</evidence>
<evidence type="ECO:0000256" key="4">
    <source>
        <dbReference type="ARBA" id="ARBA00023136"/>
    </source>
</evidence>
<proteinExistence type="predicted"/>
<feature type="transmembrane region" description="Helical" evidence="5">
    <location>
        <begin position="84"/>
        <end position="105"/>
    </location>
</feature>
<feature type="transmembrane region" description="Helical" evidence="5">
    <location>
        <begin position="169"/>
        <end position="190"/>
    </location>
</feature>
<dbReference type="PROSITE" id="PS50850">
    <property type="entry name" value="MFS"/>
    <property type="match status" value="1"/>
</dbReference>
<evidence type="ECO:0000256" key="5">
    <source>
        <dbReference type="SAM" id="Phobius"/>
    </source>
</evidence>
<gene>
    <name evidence="7" type="ORF">QO015_002281</name>
</gene>
<protein>
    <submittedName>
        <fullName evidence="7">MFS family permease</fullName>
    </submittedName>
</protein>
<feature type="transmembrane region" description="Helical" evidence="5">
    <location>
        <begin position="471"/>
        <end position="493"/>
    </location>
</feature>
<feature type="transmembrane region" description="Helical" evidence="5">
    <location>
        <begin position="265"/>
        <end position="288"/>
    </location>
</feature>
<dbReference type="CDD" id="cd17321">
    <property type="entry name" value="MFS_MMR_MDR_like"/>
    <property type="match status" value="1"/>
</dbReference>
<dbReference type="RefSeq" id="WP_266279310.1">
    <property type="nucleotide sequence ID" value="NZ_JAPKNF010000001.1"/>
</dbReference>
<accession>A0ABU0M6S7</accession>
<sequence length="510" mass="51790">MTDASPDAARKKSLVLAAIFLVAVTIPISFTGPAVAIPAIGADLGGSVAALTWIVSGFMLAVGSSVMLGGALADQFGRKRMFKIGMAGFTIASLAIGFAPSVLVLDLLRGVQGVSGAIALSAGFAALAQEFEGPARTRALGLIGSGFGIGIAFGPIIAGGLIATLGWRAIFFATAAAGVFILAVGAPRLSETRDPDATRIDALGAASFTAMLVSLIFAISEGPSFGWGHPLVIGLFAAAGLLFVAFITIERLVARPMLDLSLFTYARFVGIQALPVAVAYSFVVPLFLLPIRFVRVEGMSELQAGLMLLPLSAPIAIVPFLAAHLARRIPAGLLASGGLLVSAAGIVWLAAIPPGAAPLAFMAPLALAGIGAGIPWGLMDDLAISVVPKERAGMATGIFGTMRVAGETVAVAVVGAVLAAFVAGALPAAGIGTMDELALAVASGSFEEAARMAPHLPAPAFAAAYGTAFRLTMLIAGGITFAAAVVTFVALVPRPVRRRRRGRRMLEIEA</sequence>
<feature type="domain" description="Major facilitator superfamily (MFS) profile" evidence="6">
    <location>
        <begin position="13"/>
        <end position="495"/>
    </location>
</feature>